<gene>
    <name evidence="1" type="ORF">KI387_020979</name>
</gene>
<evidence type="ECO:0000313" key="2">
    <source>
        <dbReference type="Proteomes" id="UP000824469"/>
    </source>
</evidence>
<feature type="non-terminal residue" evidence="1">
    <location>
        <position position="51"/>
    </location>
</feature>
<sequence length="51" mass="5790">MRPSIMGCAKSTLQVVPRVMITVKRSTQMEARVEEVFEEDSVIMVTMEEEG</sequence>
<protein>
    <submittedName>
        <fullName evidence="1">Uncharacterized protein</fullName>
    </submittedName>
</protein>
<dbReference type="AlphaFoldDB" id="A0AA38GDB1"/>
<dbReference type="EMBL" id="JAHRHJ020000004">
    <property type="protein sequence ID" value="KAH9319210.1"/>
    <property type="molecule type" value="Genomic_DNA"/>
</dbReference>
<reference evidence="1 2" key="1">
    <citation type="journal article" date="2021" name="Nat. Plants">
        <title>The Taxus genome provides insights into paclitaxel biosynthesis.</title>
        <authorList>
            <person name="Xiong X."/>
            <person name="Gou J."/>
            <person name="Liao Q."/>
            <person name="Li Y."/>
            <person name="Zhou Q."/>
            <person name="Bi G."/>
            <person name="Li C."/>
            <person name="Du R."/>
            <person name="Wang X."/>
            <person name="Sun T."/>
            <person name="Guo L."/>
            <person name="Liang H."/>
            <person name="Lu P."/>
            <person name="Wu Y."/>
            <person name="Zhang Z."/>
            <person name="Ro D.K."/>
            <person name="Shang Y."/>
            <person name="Huang S."/>
            <person name="Yan J."/>
        </authorList>
    </citation>
    <scope>NUCLEOTIDE SEQUENCE [LARGE SCALE GENOMIC DNA]</scope>
    <source>
        <strain evidence="1">Ta-2019</strain>
    </source>
</reference>
<proteinExistence type="predicted"/>
<keyword evidence="2" id="KW-1185">Reference proteome</keyword>
<accession>A0AA38GDB1</accession>
<dbReference type="Proteomes" id="UP000824469">
    <property type="component" value="Unassembled WGS sequence"/>
</dbReference>
<name>A0AA38GDB1_TAXCH</name>
<comment type="caution">
    <text evidence="1">The sequence shown here is derived from an EMBL/GenBank/DDBJ whole genome shotgun (WGS) entry which is preliminary data.</text>
</comment>
<organism evidence="1 2">
    <name type="scientific">Taxus chinensis</name>
    <name type="common">Chinese yew</name>
    <name type="synonym">Taxus wallichiana var. chinensis</name>
    <dbReference type="NCBI Taxonomy" id="29808"/>
    <lineage>
        <taxon>Eukaryota</taxon>
        <taxon>Viridiplantae</taxon>
        <taxon>Streptophyta</taxon>
        <taxon>Embryophyta</taxon>
        <taxon>Tracheophyta</taxon>
        <taxon>Spermatophyta</taxon>
        <taxon>Pinopsida</taxon>
        <taxon>Pinidae</taxon>
        <taxon>Conifers II</taxon>
        <taxon>Cupressales</taxon>
        <taxon>Taxaceae</taxon>
        <taxon>Taxus</taxon>
    </lineage>
</organism>
<evidence type="ECO:0000313" key="1">
    <source>
        <dbReference type="EMBL" id="KAH9319210.1"/>
    </source>
</evidence>